<keyword evidence="1" id="KW-0472">Membrane</keyword>
<protein>
    <submittedName>
        <fullName evidence="2">Uncharacterized protein</fullName>
    </submittedName>
</protein>
<dbReference type="KEGG" id="slf:JEQ17_02775"/>
<dbReference type="Proteomes" id="UP000595636">
    <property type="component" value="Chromosome"/>
</dbReference>
<evidence type="ECO:0000313" key="2">
    <source>
        <dbReference type="EMBL" id="QQM38498.1"/>
    </source>
</evidence>
<keyword evidence="1" id="KW-0812">Transmembrane</keyword>
<dbReference type="AlphaFoldDB" id="A0A7T7I053"/>
<evidence type="ECO:0000256" key="1">
    <source>
        <dbReference type="SAM" id="Phobius"/>
    </source>
</evidence>
<reference evidence="2 3" key="1">
    <citation type="submission" date="2020-12" db="EMBL/GenBank/DDBJ databases">
        <title>A novel species.</title>
        <authorList>
            <person name="Li K."/>
        </authorList>
    </citation>
    <scope>NUCLEOTIDE SEQUENCE [LARGE SCALE GENOMIC DNA]</scope>
    <source>
        <strain evidence="2 3">ZYC-3</strain>
    </source>
</reference>
<accession>A0A7T7I053</accession>
<keyword evidence="3" id="KW-1185">Reference proteome</keyword>
<keyword evidence="1" id="KW-1133">Transmembrane helix</keyword>
<dbReference type="EMBL" id="CP066831">
    <property type="protein sequence ID" value="QQM38498.1"/>
    <property type="molecule type" value="Genomic_DNA"/>
</dbReference>
<gene>
    <name evidence="2" type="ORF">JEQ17_02775</name>
</gene>
<evidence type="ECO:0000313" key="3">
    <source>
        <dbReference type="Proteomes" id="UP000595636"/>
    </source>
</evidence>
<organism evidence="2 3">
    <name type="scientific">Streptomyces liliifuscus</name>
    <dbReference type="NCBI Taxonomy" id="2797636"/>
    <lineage>
        <taxon>Bacteria</taxon>
        <taxon>Bacillati</taxon>
        <taxon>Actinomycetota</taxon>
        <taxon>Actinomycetes</taxon>
        <taxon>Kitasatosporales</taxon>
        <taxon>Streptomycetaceae</taxon>
        <taxon>Streptomyces</taxon>
    </lineage>
</organism>
<name>A0A7T7I053_9ACTN</name>
<feature type="transmembrane region" description="Helical" evidence="1">
    <location>
        <begin position="32"/>
        <end position="53"/>
    </location>
</feature>
<dbReference type="RefSeq" id="WP_200393665.1">
    <property type="nucleotide sequence ID" value="NZ_CP066831.1"/>
</dbReference>
<proteinExistence type="predicted"/>
<sequence length="76" mass="8062">MTGIAPCNRTADPPRRSWALGVLRWLPRPTLIILRLLPLSPVLLVTVLPAAALTGDDGAVATLKQNAAGVLGMPRR</sequence>